<comment type="subcellular location">
    <subcellularLocation>
        <location evidence="1">Cytoplasm</location>
    </subcellularLocation>
</comment>
<dbReference type="PANTHER" id="PTHR11414">
    <property type="entry name" value="CYSTATIN FAMILY MEMBER"/>
    <property type="match status" value="1"/>
</dbReference>
<evidence type="ECO:0000256" key="3">
    <source>
        <dbReference type="ARBA" id="ARBA00022490"/>
    </source>
</evidence>
<evidence type="ECO:0000313" key="8">
    <source>
        <dbReference type="Proteomes" id="UP000261380"/>
    </source>
</evidence>
<reference evidence="7" key="2">
    <citation type="submission" date="2025-09" db="UniProtKB">
        <authorList>
            <consortium name="Ensembl"/>
        </authorList>
    </citation>
    <scope>IDENTIFICATION</scope>
</reference>
<dbReference type="GeneTree" id="ENSGT00940000155717"/>
<dbReference type="Pfam" id="PF00031">
    <property type="entry name" value="Cystatin"/>
    <property type="match status" value="1"/>
</dbReference>
<accession>A0A3B5LV15</accession>
<dbReference type="InterPro" id="IPR046350">
    <property type="entry name" value="Cystatin_sf"/>
</dbReference>
<keyword evidence="8" id="KW-1185">Reference proteome</keyword>
<keyword evidence="5" id="KW-0789">Thiol protease inhibitor</keyword>
<dbReference type="Gene3D" id="3.10.450.10">
    <property type="match status" value="1"/>
</dbReference>
<evidence type="ECO:0000256" key="1">
    <source>
        <dbReference type="ARBA" id="ARBA00004496"/>
    </source>
</evidence>
<dbReference type="SUPFAM" id="SSF54403">
    <property type="entry name" value="Cystatin/monellin"/>
    <property type="match status" value="1"/>
</dbReference>
<proteinExistence type="inferred from homology"/>
<dbReference type="InterPro" id="IPR000010">
    <property type="entry name" value="Cystatin_dom"/>
</dbReference>
<dbReference type="Ensembl" id="ENSXCOT00000013312.1">
    <property type="protein sequence ID" value="ENSXCOP00000013151.1"/>
    <property type="gene ID" value="ENSXCOG00000009964.1"/>
</dbReference>
<dbReference type="GO" id="GO:0005829">
    <property type="term" value="C:cytosol"/>
    <property type="evidence" value="ECO:0007669"/>
    <property type="project" value="TreeGrafter"/>
</dbReference>
<organism evidence="7 8">
    <name type="scientific">Xiphophorus couchianus</name>
    <name type="common">Monterrey platyfish</name>
    <dbReference type="NCBI Taxonomy" id="32473"/>
    <lineage>
        <taxon>Eukaryota</taxon>
        <taxon>Metazoa</taxon>
        <taxon>Chordata</taxon>
        <taxon>Craniata</taxon>
        <taxon>Vertebrata</taxon>
        <taxon>Euteleostomi</taxon>
        <taxon>Actinopterygii</taxon>
        <taxon>Neopterygii</taxon>
        <taxon>Teleostei</taxon>
        <taxon>Neoteleostei</taxon>
        <taxon>Acanthomorphata</taxon>
        <taxon>Ovalentaria</taxon>
        <taxon>Atherinomorphae</taxon>
        <taxon>Cyprinodontiformes</taxon>
        <taxon>Poeciliidae</taxon>
        <taxon>Poeciliinae</taxon>
        <taxon>Xiphophorus</taxon>
    </lineage>
</organism>
<reference evidence="7" key="1">
    <citation type="submission" date="2025-08" db="UniProtKB">
        <authorList>
            <consortium name="Ensembl"/>
        </authorList>
    </citation>
    <scope>IDENTIFICATION</scope>
</reference>
<name>A0A3B5LV15_9TELE</name>
<evidence type="ECO:0000256" key="5">
    <source>
        <dbReference type="ARBA" id="ARBA00022704"/>
    </source>
</evidence>
<dbReference type="PROSITE" id="PS00287">
    <property type="entry name" value="CYSTATIN"/>
    <property type="match status" value="1"/>
</dbReference>
<keyword evidence="4" id="KW-0646">Protease inhibitor</keyword>
<dbReference type="CDD" id="cd00042">
    <property type="entry name" value="CY"/>
    <property type="match status" value="1"/>
</dbReference>
<dbReference type="InterPro" id="IPR018073">
    <property type="entry name" value="Prot_inh_cystat_CS"/>
</dbReference>
<evidence type="ECO:0000256" key="4">
    <source>
        <dbReference type="ARBA" id="ARBA00022690"/>
    </source>
</evidence>
<dbReference type="PANTHER" id="PTHR11414:SF21">
    <property type="entry name" value="CYSTATIN 14A, TANDEM DUPLICATE 1-RELATED"/>
    <property type="match status" value="1"/>
</dbReference>
<gene>
    <name evidence="7" type="primary">CSTA</name>
</gene>
<protein>
    <submittedName>
        <fullName evidence="7">Cystatin A</fullName>
    </submittedName>
</protein>
<evidence type="ECO:0000259" key="6">
    <source>
        <dbReference type="Pfam" id="PF00031"/>
    </source>
</evidence>
<sequence length="103" mass="11666">MSKGILVGGWEDPRPADGEISMLSSWVKATTNRKFNEFKAVEYRTQVVAGVNYVIKVQVGENNFIHLQIFRSPLMGNTIEIKFEGAQDGYKRDDPLEPFTPFV</sequence>
<feature type="domain" description="Cystatin" evidence="6">
    <location>
        <begin position="31"/>
        <end position="72"/>
    </location>
</feature>
<evidence type="ECO:0000256" key="2">
    <source>
        <dbReference type="ARBA" id="ARBA00009403"/>
    </source>
</evidence>
<dbReference type="GO" id="GO:0004869">
    <property type="term" value="F:cysteine-type endopeptidase inhibitor activity"/>
    <property type="evidence" value="ECO:0007669"/>
    <property type="project" value="UniProtKB-KW"/>
</dbReference>
<keyword evidence="3" id="KW-0963">Cytoplasm</keyword>
<dbReference type="AlphaFoldDB" id="A0A3B5LV15"/>
<comment type="similarity">
    <text evidence="2">Belongs to the cystatin family.</text>
</comment>
<dbReference type="Proteomes" id="UP000261380">
    <property type="component" value="Unplaced"/>
</dbReference>
<dbReference type="InterPro" id="IPR001713">
    <property type="entry name" value="Prot_inh_stefin"/>
</dbReference>
<evidence type="ECO:0000313" key="7">
    <source>
        <dbReference type="Ensembl" id="ENSXCOP00000013151.1"/>
    </source>
</evidence>